<protein>
    <submittedName>
        <fullName evidence="4">Helix-turn-helix transcriptional regulator</fullName>
    </submittedName>
</protein>
<dbReference type="PRINTS" id="PR00455">
    <property type="entry name" value="HTHTETR"/>
</dbReference>
<dbReference type="AlphaFoldDB" id="A0A7S8IDE5"/>
<dbReference type="InterPro" id="IPR009057">
    <property type="entry name" value="Homeodomain-like_sf"/>
</dbReference>
<dbReference type="Gene3D" id="1.10.357.10">
    <property type="entry name" value="Tetracycline Repressor, domain 2"/>
    <property type="match status" value="1"/>
</dbReference>
<dbReference type="KEGG" id="pmet:G4Y79_16440"/>
<dbReference type="PANTHER" id="PTHR30055">
    <property type="entry name" value="HTH-TYPE TRANSCRIPTIONAL REGULATOR RUTR"/>
    <property type="match status" value="1"/>
</dbReference>
<evidence type="ECO:0000313" key="5">
    <source>
        <dbReference type="Proteomes" id="UP000594468"/>
    </source>
</evidence>
<proteinExistence type="predicted"/>
<evidence type="ECO:0000259" key="3">
    <source>
        <dbReference type="PROSITE" id="PS50977"/>
    </source>
</evidence>
<accession>A0A7S8IDE5</accession>
<dbReference type="GO" id="GO:0000976">
    <property type="term" value="F:transcription cis-regulatory region binding"/>
    <property type="evidence" value="ECO:0007669"/>
    <property type="project" value="TreeGrafter"/>
</dbReference>
<dbReference type="InterPro" id="IPR050109">
    <property type="entry name" value="HTH-type_TetR-like_transc_reg"/>
</dbReference>
<evidence type="ECO:0000313" key="4">
    <source>
        <dbReference type="EMBL" id="QPC81284.1"/>
    </source>
</evidence>
<dbReference type="SUPFAM" id="SSF46689">
    <property type="entry name" value="Homeodomain-like"/>
    <property type="match status" value="1"/>
</dbReference>
<gene>
    <name evidence="4" type="ORF">G4Y79_16440</name>
</gene>
<evidence type="ECO:0000256" key="2">
    <source>
        <dbReference type="PROSITE-ProRule" id="PRU00335"/>
    </source>
</evidence>
<keyword evidence="1 2" id="KW-0238">DNA-binding</keyword>
<dbReference type="Pfam" id="PF00440">
    <property type="entry name" value="TetR_N"/>
    <property type="match status" value="1"/>
</dbReference>
<feature type="domain" description="HTH tetR-type" evidence="3">
    <location>
        <begin position="2"/>
        <end position="62"/>
    </location>
</feature>
<dbReference type="PROSITE" id="PS50977">
    <property type="entry name" value="HTH_TETR_2"/>
    <property type="match status" value="1"/>
</dbReference>
<organism evidence="4 5">
    <name type="scientific">Phototrophicus methaneseepsis</name>
    <dbReference type="NCBI Taxonomy" id="2710758"/>
    <lineage>
        <taxon>Bacteria</taxon>
        <taxon>Bacillati</taxon>
        <taxon>Chloroflexota</taxon>
        <taxon>Candidatus Thermofontia</taxon>
        <taxon>Phototrophicales</taxon>
        <taxon>Phototrophicaceae</taxon>
        <taxon>Phototrophicus</taxon>
    </lineage>
</organism>
<sequence>MPDNRSIILHTALNLFAAHGYDAVGVQQIVAEAGVTKPTLYYYFQSKLGLFESIVEEKAVGLILGLREACDYQHDVTLSITRVTQFYFDFQQENSAFYRLMLVTSFVPPSSEIFQSVSALHAKQYGLLEKMFLEAVPDHGNMRGRHKQYAASLRGMIDTYVGLALQGYIELDDDHTVYRIVHQFMHGIFS</sequence>
<keyword evidence="5" id="KW-1185">Reference proteome</keyword>
<dbReference type="Proteomes" id="UP000594468">
    <property type="component" value="Chromosome"/>
</dbReference>
<dbReference type="GO" id="GO:0003700">
    <property type="term" value="F:DNA-binding transcription factor activity"/>
    <property type="evidence" value="ECO:0007669"/>
    <property type="project" value="TreeGrafter"/>
</dbReference>
<feature type="DNA-binding region" description="H-T-H motif" evidence="2">
    <location>
        <begin position="25"/>
        <end position="44"/>
    </location>
</feature>
<dbReference type="InterPro" id="IPR001647">
    <property type="entry name" value="HTH_TetR"/>
</dbReference>
<dbReference type="RefSeq" id="WP_195169357.1">
    <property type="nucleotide sequence ID" value="NZ_CP062983.1"/>
</dbReference>
<reference evidence="4 5" key="1">
    <citation type="submission" date="2020-02" db="EMBL/GenBank/DDBJ databases">
        <authorList>
            <person name="Zheng R.K."/>
            <person name="Sun C.M."/>
        </authorList>
    </citation>
    <scope>NUCLEOTIDE SEQUENCE [LARGE SCALE GENOMIC DNA]</scope>
    <source>
        <strain evidence="5">rifampicinis</strain>
    </source>
</reference>
<dbReference type="EMBL" id="CP062983">
    <property type="protein sequence ID" value="QPC81284.1"/>
    <property type="molecule type" value="Genomic_DNA"/>
</dbReference>
<name>A0A7S8IDE5_9CHLR</name>
<dbReference type="PANTHER" id="PTHR30055:SF146">
    <property type="entry name" value="HTH-TYPE TRANSCRIPTIONAL DUAL REGULATOR CECR"/>
    <property type="match status" value="1"/>
</dbReference>
<evidence type="ECO:0000256" key="1">
    <source>
        <dbReference type="ARBA" id="ARBA00023125"/>
    </source>
</evidence>